<name>A0AAJ0U195_9GAMM</name>
<dbReference type="EMBL" id="NRSJ01000002">
    <property type="protein sequence ID" value="MBK1703410.1"/>
    <property type="molecule type" value="Genomic_DNA"/>
</dbReference>
<dbReference type="AlphaFoldDB" id="A0AAJ0U195"/>
<reference evidence="1" key="2">
    <citation type="journal article" date="2020" name="Microorganisms">
        <title>Osmotic Adaptation and Compatible Solute Biosynthesis of Phototrophic Bacteria as Revealed from Genome Analyses.</title>
        <authorList>
            <person name="Imhoff J.F."/>
            <person name="Rahn T."/>
            <person name="Kunzel S."/>
            <person name="Keller A."/>
            <person name="Neulinger S.C."/>
        </authorList>
    </citation>
    <scope>NUCLEOTIDE SEQUENCE</scope>
    <source>
        <strain evidence="1">DSM 11080</strain>
    </source>
</reference>
<dbReference type="RefSeq" id="WP_200344336.1">
    <property type="nucleotide sequence ID" value="NZ_NRSJ01000002.1"/>
</dbReference>
<dbReference type="GO" id="GO:0030151">
    <property type="term" value="F:molybdenum ion binding"/>
    <property type="evidence" value="ECO:0007669"/>
    <property type="project" value="InterPro"/>
</dbReference>
<proteinExistence type="predicted"/>
<dbReference type="Pfam" id="PF04891">
    <property type="entry name" value="NifQ"/>
    <property type="match status" value="1"/>
</dbReference>
<protein>
    <submittedName>
        <fullName evidence="1">Hydrogenase</fullName>
    </submittedName>
</protein>
<evidence type="ECO:0000313" key="2">
    <source>
        <dbReference type="Proteomes" id="UP001296776"/>
    </source>
</evidence>
<reference evidence="1" key="1">
    <citation type="submission" date="2017-08" db="EMBL/GenBank/DDBJ databases">
        <authorList>
            <person name="Imhoff J.F."/>
            <person name="Rahn T."/>
            <person name="Kuenzel S."/>
            <person name="Neulinger S.C."/>
        </authorList>
    </citation>
    <scope>NUCLEOTIDE SEQUENCE</scope>
    <source>
        <strain evidence="1">DSM 11080</strain>
    </source>
</reference>
<organism evidence="1 2">
    <name type="scientific">Halochromatium glycolicum</name>
    <dbReference type="NCBI Taxonomy" id="85075"/>
    <lineage>
        <taxon>Bacteria</taxon>
        <taxon>Pseudomonadati</taxon>
        <taxon>Pseudomonadota</taxon>
        <taxon>Gammaproteobacteria</taxon>
        <taxon>Chromatiales</taxon>
        <taxon>Chromatiaceae</taxon>
        <taxon>Halochromatium</taxon>
    </lineage>
</organism>
<evidence type="ECO:0000313" key="1">
    <source>
        <dbReference type="EMBL" id="MBK1703410.1"/>
    </source>
</evidence>
<accession>A0AAJ0U195</accession>
<gene>
    <name evidence="1" type="ORF">CKO40_02295</name>
</gene>
<dbReference type="InterPro" id="IPR006975">
    <property type="entry name" value="NifQ"/>
</dbReference>
<keyword evidence="2" id="KW-1185">Reference proteome</keyword>
<dbReference type="Proteomes" id="UP001296776">
    <property type="component" value="Unassembled WGS sequence"/>
</dbReference>
<sequence length="201" mass="22229">MPGPNQAAAAPLAACPSRTRVDDWRQWLLGHAAGDPNARPLASMLASQQCGRGAMPDWLGLGAAEFKALVAHHFPALPLSALQQTGCTLDPSRLDELDELVRLLLNDIARPSGNQRWLAVIVATGCMGSDHLWQDLGLWERAELSQLMERNFPAVAQRNDADMKWKRFLYKQLCETEGIYTCRSPSCEVCVDYHVCFGPEN</sequence>
<comment type="caution">
    <text evidence="1">The sequence shown here is derived from an EMBL/GenBank/DDBJ whole genome shotgun (WGS) entry which is preliminary data.</text>
</comment>
<dbReference type="GO" id="GO:0009399">
    <property type="term" value="P:nitrogen fixation"/>
    <property type="evidence" value="ECO:0007669"/>
    <property type="project" value="InterPro"/>
</dbReference>